<comment type="caution">
    <text evidence="2">The sequence shown here is derived from an EMBL/GenBank/DDBJ whole genome shotgun (WGS) entry which is preliminary data.</text>
</comment>
<dbReference type="AlphaFoldDB" id="A0A9D4N9B3"/>
<evidence type="ECO:0000313" key="3">
    <source>
        <dbReference type="Proteomes" id="UP000828390"/>
    </source>
</evidence>
<reference evidence="2" key="2">
    <citation type="submission" date="2020-11" db="EMBL/GenBank/DDBJ databases">
        <authorList>
            <person name="McCartney M.A."/>
            <person name="Auch B."/>
            <person name="Kono T."/>
            <person name="Mallez S."/>
            <person name="Becker A."/>
            <person name="Gohl D.M."/>
            <person name="Silverstein K.A.T."/>
            <person name="Koren S."/>
            <person name="Bechman K.B."/>
            <person name="Herman A."/>
            <person name="Abrahante J.E."/>
            <person name="Garbe J."/>
        </authorList>
    </citation>
    <scope>NUCLEOTIDE SEQUENCE</scope>
    <source>
        <strain evidence="2">Duluth1</strain>
        <tissue evidence="2">Whole animal</tissue>
    </source>
</reference>
<organism evidence="2 3">
    <name type="scientific">Dreissena polymorpha</name>
    <name type="common">Zebra mussel</name>
    <name type="synonym">Mytilus polymorpha</name>
    <dbReference type="NCBI Taxonomy" id="45954"/>
    <lineage>
        <taxon>Eukaryota</taxon>
        <taxon>Metazoa</taxon>
        <taxon>Spiralia</taxon>
        <taxon>Lophotrochozoa</taxon>
        <taxon>Mollusca</taxon>
        <taxon>Bivalvia</taxon>
        <taxon>Autobranchia</taxon>
        <taxon>Heteroconchia</taxon>
        <taxon>Euheterodonta</taxon>
        <taxon>Imparidentia</taxon>
        <taxon>Neoheterodontei</taxon>
        <taxon>Myida</taxon>
        <taxon>Dreissenoidea</taxon>
        <taxon>Dreissenidae</taxon>
        <taxon>Dreissena</taxon>
    </lineage>
</organism>
<reference evidence="2" key="1">
    <citation type="journal article" date="2019" name="bioRxiv">
        <title>The Genome of the Zebra Mussel, Dreissena polymorpha: A Resource for Invasive Species Research.</title>
        <authorList>
            <person name="McCartney M.A."/>
            <person name="Auch B."/>
            <person name="Kono T."/>
            <person name="Mallez S."/>
            <person name="Zhang Y."/>
            <person name="Obille A."/>
            <person name="Becker A."/>
            <person name="Abrahante J.E."/>
            <person name="Garbe J."/>
            <person name="Badalamenti J.P."/>
            <person name="Herman A."/>
            <person name="Mangelson H."/>
            <person name="Liachko I."/>
            <person name="Sullivan S."/>
            <person name="Sone E.D."/>
            <person name="Koren S."/>
            <person name="Silverstein K.A.T."/>
            <person name="Beckman K.B."/>
            <person name="Gohl D.M."/>
        </authorList>
    </citation>
    <scope>NUCLEOTIDE SEQUENCE</scope>
    <source>
        <strain evidence="2">Duluth1</strain>
        <tissue evidence="2">Whole animal</tissue>
    </source>
</reference>
<dbReference type="Proteomes" id="UP000828390">
    <property type="component" value="Unassembled WGS sequence"/>
</dbReference>
<keyword evidence="3" id="KW-1185">Reference proteome</keyword>
<protein>
    <submittedName>
        <fullName evidence="2">Uncharacterized protein</fullName>
    </submittedName>
</protein>
<evidence type="ECO:0000313" key="2">
    <source>
        <dbReference type="EMBL" id="KAH3889564.1"/>
    </source>
</evidence>
<proteinExistence type="predicted"/>
<evidence type="ECO:0000256" key="1">
    <source>
        <dbReference type="SAM" id="MobiDB-lite"/>
    </source>
</evidence>
<accession>A0A9D4N9B3</accession>
<sequence length="71" mass="8284">MMKAEYFTDPSGRKYSVRNIVDCRRCRRFVYVGETGGTLYQRHRLNLSRIRTQHSDPVNRDTSAISDSSDL</sequence>
<name>A0A9D4N9B3_DREPO</name>
<dbReference type="EMBL" id="JAIWYP010000001">
    <property type="protein sequence ID" value="KAH3889564.1"/>
    <property type="molecule type" value="Genomic_DNA"/>
</dbReference>
<gene>
    <name evidence="2" type="ORF">DPMN_013623</name>
</gene>
<feature type="compositionally biased region" description="Polar residues" evidence="1">
    <location>
        <begin position="60"/>
        <end position="71"/>
    </location>
</feature>
<feature type="region of interest" description="Disordered" evidence="1">
    <location>
        <begin position="51"/>
        <end position="71"/>
    </location>
</feature>